<keyword evidence="3" id="KW-1185">Reference proteome</keyword>
<dbReference type="Proteomes" id="UP000242949">
    <property type="component" value="Unassembled WGS sequence"/>
</dbReference>
<dbReference type="InterPro" id="IPR050706">
    <property type="entry name" value="Cyclic-di-GMP_PDE-like"/>
</dbReference>
<name>A0A1G6KKV0_9BACI</name>
<dbReference type="PANTHER" id="PTHR33121:SF82">
    <property type="entry name" value="SIGNAL TRANSDUCTION PROTEIN CONTAINING A EAL DOMAIN"/>
    <property type="match status" value="1"/>
</dbReference>
<dbReference type="PANTHER" id="PTHR33121">
    <property type="entry name" value="CYCLIC DI-GMP PHOSPHODIESTERASE PDEF"/>
    <property type="match status" value="1"/>
</dbReference>
<dbReference type="STRING" id="1612202.SAMN05421734_106128"/>
<dbReference type="Gene3D" id="3.20.20.450">
    <property type="entry name" value="EAL domain"/>
    <property type="match status" value="1"/>
</dbReference>
<dbReference type="AlphaFoldDB" id="A0A1G6KKV0"/>
<dbReference type="SUPFAM" id="SSF103190">
    <property type="entry name" value="Sensory domain-like"/>
    <property type="match status" value="1"/>
</dbReference>
<dbReference type="InterPro" id="IPR018842">
    <property type="entry name" value="YkuI_C"/>
</dbReference>
<sequence length="402" mass="47066">MEALEIIENKTKIKPGFQPIISAVSHQIIGYELYSRLETENGYISLSEFFLDEDVPSEYKLEIDQTTLEAVLPFLKGDPSLFLVINRTAEELLIQDGEPLVDLLSEFTQLGVRFNQIVVEIREEDLTQYYDDLYHLLLYYKNTGIQLAISQLGSKTAHLDLIRQLEPNLLTINTRVIGSYDADGYDDIMYTFEQLAERIGASLLFEKIEDEFLQYYAWKHGGRYYQGDYLASERDSINDPELKVNISEVIDHYVSRDMQLVEQRLKQVVSWENELKQLTDKWQGVKDVNGFVASVAKAFDQESFRIYVCYANGKQVSGNYSRVSGEWQLDNQFIGSNWAFRPYFIENMMQMRLWNRAMLSDLYADIETRERVRTLSFPITSDYFIFIDFSYTFLYEHDYLML</sequence>
<evidence type="ECO:0000313" key="3">
    <source>
        <dbReference type="Proteomes" id="UP000242949"/>
    </source>
</evidence>
<gene>
    <name evidence="2" type="ORF">SAMN05421734_106128</name>
</gene>
<dbReference type="InterPro" id="IPR029151">
    <property type="entry name" value="Sensor-like_sf"/>
</dbReference>
<dbReference type="InterPro" id="IPR001633">
    <property type="entry name" value="EAL_dom"/>
</dbReference>
<dbReference type="PROSITE" id="PS50883">
    <property type="entry name" value="EAL"/>
    <property type="match status" value="1"/>
</dbReference>
<dbReference type="EMBL" id="FMYI01000006">
    <property type="protein sequence ID" value="SDC31732.1"/>
    <property type="molecule type" value="Genomic_DNA"/>
</dbReference>
<dbReference type="SUPFAM" id="SSF141868">
    <property type="entry name" value="EAL domain-like"/>
    <property type="match status" value="1"/>
</dbReference>
<dbReference type="GO" id="GO:0071111">
    <property type="term" value="F:cyclic-guanylate-specific phosphodiesterase activity"/>
    <property type="evidence" value="ECO:0007669"/>
    <property type="project" value="InterPro"/>
</dbReference>
<evidence type="ECO:0000259" key="1">
    <source>
        <dbReference type="PROSITE" id="PS50883"/>
    </source>
</evidence>
<dbReference type="OrthoDB" id="1673646at2"/>
<dbReference type="Gene3D" id="3.30.450.20">
    <property type="entry name" value="PAS domain"/>
    <property type="match status" value="1"/>
</dbReference>
<proteinExistence type="predicted"/>
<dbReference type="InterPro" id="IPR035919">
    <property type="entry name" value="EAL_sf"/>
</dbReference>
<protein>
    <submittedName>
        <fullName evidence="2">EAL domain, c-di-GMP-specific phosphodiesterase class I (Or its enzymatically inactive variant)</fullName>
    </submittedName>
</protein>
<feature type="domain" description="EAL" evidence="1">
    <location>
        <begin position="1"/>
        <end position="247"/>
    </location>
</feature>
<dbReference type="CDD" id="cd01948">
    <property type="entry name" value="EAL"/>
    <property type="match status" value="1"/>
</dbReference>
<dbReference type="Pfam" id="PF10388">
    <property type="entry name" value="YkuI_C"/>
    <property type="match status" value="1"/>
</dbReference>
<accession>A0A1G6KKV0</accession>
<evidence type="ECO:0000313" key="2">
    <source>
        <dbReference type="EMBL" id="SDC31732.1"/>
    </source>
</evidence>
<dbReference type="Pfam" id="PF00563">
    <property type="entry name" value="EAL"/>
    <property type="match status" value="1"/>
</dbReference>
<reference evidence="3" key="1">
    <citation type="submission" date="2016-09" db="EMBL/GenBank/DDBJ databases">
        <authorList>
            <person name="Varghese N."/>
            <person name="Submissions S."/>
        </authorList>
    </citation>
    <scope>NUCLEOTIDE SEQUENCE [LARGE SCALE GENOMIC DNA]</scope>
    <source>
        <strain evidence="3">S5</strain>
    </source>
</reference>
<dbReference type="SMART" id="SM00052">
    <property type="entry name" value="EAL"/>
    <property type="match status" value="1"/>
</dbReference>
<dbReference type="RefSeq" id="WP_090796004.1">
    <property type="nucleotide sequence ID" value="NZ_FMYI01000006.1"/>
</dbReference>
<organism evidence="2 3">
    <name type="scientific">Pelagirhabdus alkalitolerans</name>
    <dbReference type="NCBI Taxonomy" id="1612202"/>
    <lineage>
        <taxon>Bacteria</taxon>
        <taxon>Bacillati</taxon>
        <taxon>Bacillota</taxon>
        <taxon>Bacilli</taxon>
        <taxon>Bacillales</taxon>
        <taxon>Bacillaceae</taxon>
        <taxon>Pelagirhabdus</taxon>
    </lineage>
</organism>